<proteinExistence type="predicted"/>
<evidence type="ECO:0000313" key="1">
    <source>
        <dbReference type="EMBL" id="RKS25381.1"/>
    </source>
</evidence>
<evidence type="ECO:0008006" key="3">
    <source>
        <dbReference type="Google" id="ProtNLM"/>
    </source>
</evidence>
<reference evidence="1 2" key="1">
    <citation type="submission" date="2018-10" db="EMBL/GenBank/DDBJ databases">
        <title>Genomic Encyclopedia of Archaeal and Bacterial Type Strains, Phase II (KMG-II): from individual species to whole genera.</title>
        <authorList>
            <person name="Goeker M."/>
        </authorList>
    </citation>
    <scope>NUCLEOTIDE SEQUENCE [LARGE SCALE GENOMIC DNA]</scope>
    <source>
        <strain evidence="1 2">DSM 29537</strain>
    </source>
</reference>
<sequence>MKTKNKDIETFFNHYEKRVNDALIGKKIDADEATDSFADCFIESSPLGVICGKNDAEFKKQMLKGYEFYKKIGITSMDILSKEITVLDEYHVMAKIYWRSNYQKDKATGKIDFEVTYFLNFKDGNHKIFAFIIGDEEKALKEHGLV</sequence>
<dbReference type="AlphaFoldDB" id="A0A495MHC1"/>
<dbReference type="Proteomes" id="UP000277579">
    <property type="component" value="Unassembled WGS sequence"/>
</dbReference>
<accession>A0A495MHC1</accession>
<dbReference type="RefSeq" id="WP_121374790.1">
    <property type="nucleotide sequence ID" value="NZ_RBLC01000001.1"/>
</dbReference>
<comment type="caution">
    <text evidence="1">The sequence shown here is derived from an EMBL/GenBank/DDBJ whole genome shotgun (WGS) entry which is preliminary data.</text>
</comment>
<keyword evidence="2" id="KW-1185">Reference proteome</keyword>
<protein>
    <recommendedName>
        <fullName evidence="3">SnoaL-like protein</fullName>
    </recommendedName>
</protein>
<organism evidence="1 2">
    <name type="scientific">Flavobacterium endophyticum</name>
    <dbReference type="NCBI Taxonomy" id="1540163"/>
    <lineage>
        <taxon>Bacteria</taxon>
        <taxon>Pseudomonadati</taxon>
        <taxon>Bacteroidota</taxon>
        <taxon>Flavobacteriia</taxon>
        <taxon>Flavobacteriales</taxon>
        <taxon>Flavobacteriaceae</taxon>
        <taxon>Flavobacterium</taxon>
    </lineage>
</organism>
<gene>
    <name evidence="1" type="ORF">CLV94_0411</name>
</gene>
<dbReference type="EMBL" id="RBLC01000001">
    <property type="protein sequence ID" value="RKS25381.1"/>
    <property type="molecule type" value="Genomic_DNA"/>
</dbReference>
<dbReference type="OrthoDB" id="667202at2"/>
<evidence type="ECO:0000313" key="2">
    <source>
        <dbReference type="Proteomes" id="UP000277579"/>
    </source>
</evidence>
<name>A0A495MHC1_9FLAO</name>